<evidence type="ECO:0000313" key="1">
    <source>
        <dbReference type="EMBL" id="PRP90211.1"/>
    </source>
</evidence>
<organism evidence="1 2">
    <name type="scientific">Enhygromyxa salina</name>
    <dbReference type="NCBI Taxonomy" id="215803"/>
    <lineage>
        <taxon>Bacteria</taxon>
        <taxon>Pseudomonadati</taxon>
        <taxon>Myxococcota</taxon>
        <taxon>Polyangia</taxon>
        <taxon>Nannocystales</taxon>
        <taxon>Nannocystaceae</taxon>
        <taxon>Enhygromyxa</taxon>
    </lineage>
</organism>
<keyword evidence="2" id="KW-1185">Reference proteome</keyword>
<dbReference type="Proteomes" id="UP000237968">
    <property type="component" value="Unassembled WGS sequence"/>
</dbReference>
<dbReference type="EMBL" id="PVNK01000292">
    <property type="protein sequence ID" value="PRP90211.1"/>
    <property type="molecule type" value="Genomic_DNA"/>
</dbReference>
<protein>
    <submittedName>
        <fullName evidence="1">Uncharacterized protein</fullName>
    </submittedName>
</protein>
<sequence>MGDTDCQDMCLAEASPEALAESSALVQCIGDNACLDEVCIDENCYPEAFACNHGDDTCLELTTCVDLCGGDEPCEAACNYEATPLALAQVAELEACALDNACNDDACLTEFCANEYVSCVGGGSDGLSCPPLVDCLIGCGYDQDCALDCAPPLTPNAQLEAEALGACAEFAMCDTFACTEELCAGEWGVCVSGEADCAKIYECTEACEGAVLCETNCLHNGAFDQQFVFFDLNGCIANHACEDQACIDQNCGEQALACGV</sequence>
<name>A0A2S9XC02_9BACT</name>
<gene>
    <name evidence="1" type="ORF">ENSA5_67330</name>
</gene>
<proteinExistence type="predicted"/>
<dbReference type="AlphaFoldDB" id="A0A2S9XC02"/>
<comment type="caution">
    <text evidence="1">The sequence shown here is derived from an EMBL/GenBank/DDBJ whole genome shotgun (WGS) entry which is preliminary data.</text>
</comment>
<dbReference type="OrthoDB" id="5531084at2"/>
<reference evidence="1 2" key="1">
    <citation type="submission" date="2018-03" db="EMBL/GenBank/DDBJ databases">
        <title>Draft Genome Sequences of the Obligatory Marine Myxobacteria Enhygromyxa salina SWB005.</title>
        <authorList>
            <person name="Poehlein A."/>
            <person name="Moghaddam J.A."/>
            <person name="Harms H."/>
            <person name="Alanjari M."/>
            <person name="Koenig G.M."/>
            <person name="Daniel R."/>
            <person name="Schaeberle T.F."/>
        </authorList>
    </citation>
    <scope>NUCLEOTIDE SEQUENCE [LARGE SCALE GENOMIC DNA]</scope>
    <source>
        <strain evidence="1 2">SWB005</strain>
    </source>
</reference>
<evidence type="ECO:0000313" key="2">
    <source>
        <dbReference type="Proteomes" id="UP000237968"/>
    </source>
</evidence>
<accession>A0A2S9XC02</accession>